<name>A0ABY1VP68_9ACTO</name>
<accession>A0ABY1VP68</accession>
<evidence type="ECO:0000256" key="2">
    <source>
        <dbReference type="SAM" id="Phobius"/>
    </source>
</evidence>
<feature type="region of interest" description="Disordered" evidence="1">
    <location>
        <begin position="1"/>
        <end position="87"/>
    </location>
</feature>
<gene>
    <name evidence="3" type="ORF">NCTC11535_01258</name>
</gene>
<proteinExistence type="predicted"/>
<feature type="transmembrane region" description="Helical" evidence="2">
    <location>
        <begin position="107"/>
        <end position="128"/>
    </location>
</feature>
<evidence type="ECO:0008006" key="5">
    <source>
        <dbReference type="Google" id="ProtNLM"/>
    </source>
</evidence>
<keyword evidence="2" id="KW-1133">Transmembrane helix</keyword>
<sequence length="359" mass="37365">MPDSGLSSPGAQAAASDDGAELRATADLNDTAKLSVGAALPTSPELPTRAEPSASTPQLAVEPSVSPALATTGAHPTQTKAQPAAPAVGQARWDRWLSWAQRRRRRLIALAVVLLVLALAVPVGMRILESIARQNVISQVKKALPGLSKDAVIDLGEESVLPQVWDGTLKHLEVTASTLEVNTSAGQGQAPTALQLNKLKLKLGSLQTDSPHTTQSFYVSGTITWDQLSARLAANLAKKSDSFPLGIVPSVTLSQGQDGTVRASMNLAGSTVSANVEPTITQEGDLEVTLSKVETSSLGFSWGLEDGINVLDWVGVPTTMTVLRAADLPAGLKLSSVTSETDGATVVLEGQNLALDSLH</sequence>
<keyword evidence="2" id="KW-0812">Transmembrane</keyword>
<protein>
    <recommendedName>
        <fullName evidence="5">DUF2993 domain-containing protein</fullName>
    </recommendedName>
</protein>
<reference evidence="3 4" key="1">
    <citation type="submission" date="2018-06" db="EMBL/GenBank/DDBJ databases">
        <authorList>
            <consortium name="Pathogen Informatics"/>
            <person name="Doyle S."/>
        </authorList>
    </citation>
    <scope>NUCLEOTIDE SEQUENCE [LARGE SCALE GENOMIC DNA]</scope>
    <source>
        <strain evidence="3 4">NCTC11535</strain>
    </source>
</reference>
<evidence type="ECO:0000313" key="3">
    <source>
        <dbReference type="EMBL" id="SPT53588.1"/>
    </source>
</evidence>
<dbReference type="EMBL" id="UAPQ01000007">
    <property type="protein sequence ID" value="SPT53588.1"/>
    <property type="molecule type" value="Genomic_DNA"/>
</dbReference>
<dbReference type="RefSeq" id="WP_111836543.1">
    <property type="nucleotide sequence ID" value="NZ_UAPQ01000007.1"/>
</dbReference>
<evidence type="ECO:0000256" key="1">
    <source>
        <dbReference type="SAM" id="MobiDB-lite"/>
    </source>
</evidence>
<dbReference type="Proteomes" id="UP000250006">
    <property type="component" value="Unassembled WGS sequence"/>
</dbReference>
<organism evidence="3 4">
    <name type="scientific">Actinomyces bovis</name>
    <dbReference type="NCBI Taxonomy" id="1658"/>
    <lineage>
        <taxon>Bacteria</taxon>
        <taxon>Bacillati</taxon>
        <taxon>Actinomycetota</taxon>
        <taxon>Actinomycetes</taxon>
        <taxon>Actinomycetales</taxon>
        <taxon>Actinomycetaceae</taxon>
        <taxon>Actinomyces</taxon>
    </lineage>
</organism>
<keyword evidence="2" id="KW-0472">Membrane</keyword>
<feature type="compositionally biased region" description="Polar residues" evidence="1">
    <location>
        <begin position="1"/>
        <end position="10"/>
    </location>
</feature>
<comment type="caution">
    <text evidence="3">The sequence shown here is derived from an EMBL/GenBank/DDBJ whole genome shotgun (WGS) entry which is preliminary data.</text>
</comment>
<keyword evidence="4" id="KW-1185">Reference proteome</keyword>
<evidence type="ECO:0000313" key="4">
    <source>
        <dbReference type="Proteomes" id="UP000250006"/>
    </source>
</evidence>
<feature type="compositionally biased region" description="Low complexity" evidence="1">
    <location>
        <begin position="74"/>
        <end position="87"/>
    </location>
</feature>